<dbReference type="EMBL" id="JALKCG010000001">
    <property type="protein sequence ID" value="MCK0207714.1"/>
    <property type="molecule type" value="Genomic_DNA"/>
</dbReference>
<sequence>MNETTTPAAAEGLDGVIYDFVIPPRQPWSHVVKAGEVLRIIDLEGQQAVDFLCYNAADPGDRYSSMNTIKVQGNSYVGKGTVLYTDAGVALFTVVEDTLGRHDTVYGCCSNANNFLRYGVKTTESCYSNFLSELGKHGMDRSAIVSNVNFFMQVPILDDGSAGIAADISPPGGYVDLRAENDVLAVISNCPQMHNPCNAYNPTPIRVIIRTAA</sequence>
<evidence type="ECO:0000313" key="3">
    <source>
        <dbReference type="Proteomes" id="UP001202867"/>
    </source>
</evidence>
<keyword evidence="3" id="KW-1185">Reference proteome</keyword>
<dbReference type="InterPro" id="IPR018959">
    <property type="entry name" value="DUF1989"/>
</dbReference>
<protein>
    <submittedName>
        <fullName evidence="2">DUF1989 domain-containing protein</fullName>
    </submittedName>
</protein>
<dbReference type="Proteomes" id="UP001202867">
    <property type="component" value="Unassembled WGS sequence"/>
</dbReference>
<evidence type="ECO:0000313" key="2">
    <source>
        <dbReference type="EMBL" id="MCK0207714.1"/>
    </source>
</evidence>
<dbReference type="PANTHER" id="PTHR31527:SF0">
    <property type="entry name" value="RE64534P"/>
    <property type="match status" value="1"/>
</dbReference>
<comment type="caution">
    <text evidence="2">The sequence shown here is derived from an EMBL/GenBank/DDBJ whole genome shotgun (WGS) entry which is preliminary data.</text>
</comment>
<proteinExistence type="predicted"/>
<organism evidence="2 3">
    <name type="scientific">Ancylobacter koreensis</name>
    <dbReference type="NCBI Taxonomy" id="266121"/>
    <lineage>
        <taxon>Bacteria</taxon>
        <taxon>Pseudomonadati</taxon>
        <taxon>Pseudomonadota</taxon>
        <taxon>Alphaproteobacteria</taxon>
        <taxon>Hyphomicrobiales</taxon>
        <taxon>Xanthobacteraceae</taxon>
        <taxon>Ancylobacter</taxon>
    </lineage>
</organism>
<gene>
    <name evidence="2" type="ORF">MWN33_06660</name>
</gene>
<dbReference type="Pfam" id="PF09347">
    <property type="entry name" value="DUF1989"/>
    <property type="match status" value="1"/>
</dbReference>
<evidence type="ECO:0000259" key="1">
    <source>
        <dbReference type="Pfam" id="PF09347"/>
    </source>
</evidence>
<dbReference type="RefSeq" id="WP_247199638.1">
    <property type="nucleotide sequence ID" value="NZ_JALKCG010000001.1"/>
</dbReference>
<dbReference type="PANTHER" id="PTHR31527">
    <property type="entry name" value="RE64534P"/>
    <property type="match status" value="1"/>
</dbReference>
<accession>A0ABT0DKI9</accession>
<reference evidence="3" key="1">
    <citation type="submission" date="2023-07" db="EMBL/GenBank/DDBJ databases">
        <title>Ancylobacter moscoviensis sp. nov., facultatively methylotrophic bacteria from activated sludge and the reclassification of Starkeya novella (Starkey 1934) Kelly et al. 2000 as Ancylobacter novellus comb. nov., Starkeya koreensis Im et al. 2006 as Ancylobacter koreensis comb.nov., Angulomicrobium tetraedrale Vasil'eva et al. 1986 as Ancylobacter tetraedralis comb. nov., Angulomicrobium amanitiforme Fritz et al. 2004 as Ancylobacter amanitiformis comb. nov. and Methylorhabdus multivorans Doronina et al. 1996 as Ancylobacter multivorans comb. nov. and emended description of the genus Ancylobacter.</title>
        <authorList>
            <person name="Doronina N."/>
            <person name="Chemodurova A."/>
            <person name="Grouzdev D."/>
            <person name="Koziaeva V."/>
            <person name="Shi W."/>
            <person name="Wu L."/>
            <person name="Kaparullina E."/>
        </authorList>
    </citation>
    <scope>NUCLEOTIDE SEQUENCE [LARGE SCALE GENOMIC DNA]</scope>
    <source>
        <strain evidence="3">Jip08</strain>
    </source>
</reference>
<feature type="domain" description="DUF1989" evidence="1">
    <location>
        <begin position="21"/>
        <end position="184"/>
    </location>
</feature>
<name>A0ABT0DKI9_9HYPH</name>